<comment type="caution">
    <text evidence="1">The sequence shown here is derived from an EMBL/GenBank/DDBJ whole genome shotgun (WGS) entry which is preliminary data.</text>
</comment>
<accession>A0ACC6RGS6</accession>
<reference evidence="1" key="1">
    <citation type="submission" date="2024-01" db="EMBL/GenBank/DDBJ databases">
        <title>The diversity of rhizobia nodulating Mimosa spp. in eleven states of Brazil covering several biomes is determined by host plant, location, and edaphic factors.</title>
        <authorList>
            <person name="Rouws L."/>
            <person name="Barauna A."/>
            <person name="Beukes C."/>
            <person name="De Faria S.M."/>
            <person name="Gross E."/>
            <person name="Dos Reis Junior F.B."/>
            <person name="Simon M."/>
            <person name="Maluk M."/>
            <person name="Odee D.W."/>
            <person name="Kenicer G."/>
            <person name="Young J.P.W."/>
            <person name="Reis V.M."/>
            <person name="Zilli J."/>
            <person name="James E.K."/>
        </authorList>
    </citation>
    <scope>NUCLEOTIDE SEQUENCE</scope>
    <source>
        <strain evidence="1">JPY452</strain>
    </source>
</reference>
<dbReference type="Proteomes" id="UP001392318">
    <property type="component" value="Unassembled WGS sequence"/>
</dbReference>
<evidence type="ECO:0000313" key="2">
    <source>
        <dbReference type="Proteomes" id="UP001392318"/>
    </source>
</evidence>
<evidence type="ECO:0000313" key="1">
    <source>
        <dbReference type="EMBL" id="MEM5400851.1"/>
    </source>
</evidence>
<keyword evidence="2" id="KW-1185">Reference proteome</keyword>
<organism evidence="1 2">
    <name type="scientific">Paraburkholderia unamae</name>
    <dbReference type="NCBI Taxonomy" id="219649"/>
    <lineage>
        <taxon>Bacteria</taxon>
        <taxon>Pseudomonadati</taxon>
        <taxon>Pseudomonadota</taxon>
        <taxon>Betaproteobacteria</taxon>
        <taxon>Burkholderiales</taxon>
        <taxon>Burkholderiaceae</taxon>
        <taxon>Paraburkholderia</taxon>
    </lineage>
</organism>
<gene>
    <name evidence="1" type="ORF">VSR83_12235</name>
</gene>
<proteinExistence type="predicted"/>
<dbReference type="EMBL" id="JAYMRU010000007">
    <property type="protein sequence ID" value="MEM5400851.1"/>
    <property type="molecule type" value="Genomic_DNA"/>
</dbReference>
<name>A0ACC6RGS6_9BURK</name>
<sequence>MSAPRILVLDIETAPILAYVWRTFKTNVSHDMMETDWYILSFAAKWLGDKEVMYHSQAGRRNIEDDKVLMRKLWKLLDEADVVIAHNGKKFDVRKIKARFILNGFPPPSPFKVIDTLLEARKEFAFTSNRLAALTEALCAEKKMTHGEFPGFALWSECLKGNPKAWAEMEKYNRQDVVSLEELYLKLRPWITGHVNVAAYQDPDDTACPKCGSEDMQRRGTAVTQTGKYIRYQCKCCGGWARSRYTINTREVRGNLLTN</sequence>
<protein>
    <submittedName>
        <fullName evidence="1">Ribonuclease H-like domain-containing protein</fullName>
    </submittedName>
</protein>